<dbReference type="InterPro" id="IPR007867">
    <property type="entry name" value="GMC_OxRtase_C"/>
</dbReference>
<evidence type="ECO:0000313" key="7">
    <source>
        <dbReference type="EMBL" id="QPD03650.1"/>
    </source>
</evidence>
<feature type="domain" description="Glucose-methanol-choline oxidoreductase C-terminal" evidence="6">
    <location>
        <begin position="342"/>
        <end position="466"/>
    </location>
</feature>
<dbReference type="GO" id="GO:0016614">
    <property type="term" value="F:oxidoreductase activity, acting on CH-OH group of donors"/>
    <property type="evidence" value="ECO:0007669"/>
    <property type="project" value="InterPro"/>
</dbReference>
<name>A0A7S8FD18_9BACT</name>
<dbReference type="PANTHER" id="PTHR42784:SF1">
    <property type="entry name" value="PYRANOSE 2-OXIDASE"/>
    <property type="match status" value="1"/>
</dbReference>
<evidence type="ECO:0000259" key="6">
    <source>
        <dbReference type="Pfam" id="PF05199"/>
    </source>
</evidence>
<comment type="cofactor">
    <cofactor evidence="1">
        <name>FAD</name>
        <dbReference type="ChEBI" id="CHEBI:57692"/>
    </cofactor>
</comment>
<evidence type="ECO:0000256" key="2">
    <source>
        <dbReference type="ARBA" id="ARBA00010790"/>
    </source>
</evidence>
<evidence type="ECO:0000256" key="3">
    <source>
        <dbReference type="ARBA" id="ARBA00022630"/>
    </source>
</evidence>
<evidence type="ECO:0000256" key="5">
    <source>
        <dbReference type="ARBA" id="ARBA00023002"/>
    </source>
</evidence>
<dbReference type="Pfam" id="PF05199">
    <property type="entry name" value="GMC_oxred_C"/>
    <property type="match status" value="1"/>
</dbReference>
<dbReference type="InterPro" id="IPR051473">
    <property type="entry name" value="P2Ox-like"/>
</dbReference>
<comment type="similarity">
    <text evidence="2">Belongs to the GMC oxidoreductase family.</text>
</comment>
<keyword evidence="5" id="KW-0560">Oxidoreductase</keyword>
<dbReference type="InterPro" id="IPR036188">
    <property type="entry name" value="FAD/NAD-bd_sf"/>
</dbReference>
<dbReference type="Proteomes" id="UP000593737">
    <property type="component" value="Chromosome"/>
</dbReference>
<dbReference type="AlphaFoldDB" id="A0A7S8FD18"/>
<dbReference type="SUPFAM" id="SSF51905">
    <property type="entry name" value="FAD/NAD(P)-binding domain"/>
    <property type="match status" value="1"/>
</dbReference>
<keyword evidence="4" id="KW-0274">FAD</keyword>
<dbReference type="KEGG" id="nkf:Nkreftii_001424"/>
<proteinExistence type="inferred from homology"/>
<accession>A0A7S8FD18</accession>
<dbReference type="PANTHER" id="PTHR42784">
    <property type="entry name" value="PYRANOSE 2-OXIDASE"/>
    <property type="match status" value="1"/>
</dbReference>
<keyword evidence="3" id="KW-0285">Flavoprotein</keyword>
<dbReference type="Gene3D" id="3.50.50.60">
    <property type="entry name" value="FAD/NAD(P)-binding domain"/>
    <property type="match status" value="2"/>
</dbReference>
<evidence type="ECO:0000256" key="4">
    <source>
        <dbReference type="ARBA" id="ARBA00022827"/>
    </source>
</evidence>
<evidence type="ECO:0000256" key="1">
    <source>
        <dbReference type="ARBA" id="ARBA00001974"/>
    </source>
</evidence>
<organism evidence="7 8">
    <name type="scientific">Candidatus Nitrospira kreftii</name>
    <dbReference type="NCBI Taxonomy" id="2652173"/>
    <lineage>
        <taxon>Bacteria</taxon>
        <taxon>Pseudomonadati</taxon>
        <taxon>Nitrospirota</taxon>
        <taxon>Nitrospiria</taxon>
        <taxon>Nitrospirales</taxon>
        <taxon>Nitrospiraceae</taxon>
        <taxon>Nitrospira</taxon>
    </lineage>
</organism>
<protein>
    <recommendedName>
        <fullName evidence="6">Glucose-methanol-choline oxidoreductase C-terminal domain-containing protein</fullName>
    </recommendedName>
</protein>
<gene>
    <name evidence="7" type="ORF">Nkreftii_001424</name>
</gene>
<sequence>MLIDFNASVSNMPKKADFCIVGSGPAGMTLALELEQRGRSVLLLEGGGLEWTPESYELYKGDVIGDYYVGLEYARARQLGGTSGHWGGWSYQLTELAFREKPGFEDAQWPIEKKDLDPFLDKARAVLNITAPPADVLLDREFGIKEFRISYSRVKFGQRYRDQLGSSERITCVTNANLTGLQTDGRSIVSATATNFKGQSARVRAKNFVLAMGGIENSRMLLWFNQQANGQLVDSRAPLGRYWMEHPAYQVGHALVNLRIPKTEYSKPQLLLTFTEEVFKKLGILECSMVLEAMSTSGTMGLLKELICVAPKAGEWAASLAGKNLVCGGRFIIGWEQEPLWSNHVKLSETKRDRFGIPTAEVHWKKSDRDRATMQKAVTHFNEFLMAKNHGRLKLADWVFAKEGYPSSGNDGVSYHHIGGTRMAHTVEKGVVDKNCRVFGQNNLYLAGSSVFPSGGEANPTLSIIQLSLRLADHLLHT</sequence>
<dbReference type="EMBL" id="CP047423">
    <property type="protein sequence ID" value="QPD03650.1"/>
    <property type="molecule type" value="Genomic_DNA"/>
</dbReference>
<reference evidence="7 8" key="1">
    <citation type="journal article" date="2020" name="ISME J.">
        <title>Enrichment and physiological characterization of a novel comammox Nitrospira indicates ammonium inhibition of complete nitrification.</title>
        <authorList>
            <person name="Sakoula D."/>
            <person name="Koch H."/>
            <person name="Frank J."/>
            <person name="Jetten M.S.M."/>
            <person name="van Kessel M.A.H.J."/>
            <person name="Lucker S."/>
        </authorList>
    </citation>
    <scope>NUCLEOTIDE SEQUENCE [LARGE SCALE GENOMIC DNA]</scope>
    <source>
        <strain evidence="7">Comreactor17</strain>
    </source>
</reference>
<dbReference type="SUPFAM" id="SSF54373">
    <property type="entry name" value="FAD-linked reductases, C-terminal domain"/>
    <property type="match status" value="1"/>
</dbReference>
<dbReference type="Pfam" id="PF13450">
    <property type="entry name" value="NAD_binding_8"/>
    <property type="match status" value="1"/>
</dbReference>
<evidence type="ECO:0000313" key="8">
    <source>
        <dbReference type="Proteomes" id="UP000593737"/>
    </source>
</evidence>